<dbReference type="EMBL" id="AM269894">
    <property type="protein sequence ID" value="CAK51363.1"/>
    <property type="molecule type" value="Genomic_DNA"/>
</dbReference>
<dbReference type="Proteomes" id="UP000243681">
    <property type="component" value="Chromosome 1"/>
</dbReference>
<accession>C8TDM7</accession>
<protein>
    <submittedName>
        <fullName evidence="2">Uncharacterized protein</fullName>
    </submittedName>
</protein>
<evidence type="ECO:0000256" key="1">
    <source>
        <dbReference type="SAM" id="MobiDB-lite"/>
    </source>
</evidence>
<gene>
    <name evidence="2" type="ORF">e1012e08.tmp0301</name>
</gene>
<proteinExistence type="predicted"/>
<organism evidence="2 3">
    <name type="scientific">Eimeria tenella</name>
    <name type="common">Coccidian parasite</name>
    <dbReference type="NCBI Taxonomy" id="5802"/>
    <lineage>
        <taxon>Eukaryota</taxon>
        <taxon>Sar</taxon>
        <taxon>Alveolata</taxon>
        <taxon>Apicomplexa</taxon>
        <taxon>Conoidasida</taxon>
        <taxon>Coccidia</taxon>
        <taxon>Eucoccidiorida</taxon>
        <taxon>Eimeriorina</taxon>
        <taxon>Eimeriidae</taxon>
        <taxon>Eimeria</taxon>
    </lineage>
</organism>
<name>C8TDM7_EIMTE</name>
<dbReference type="AlphaFoldDB" id="C8TDM7"/>
<sequence>MLSVTLAHHPHATPKPTVAGRPHGHKEAAPQVLPMNNVMLGESPFVTRDQFQSATSRFKTASDVVINIIDRTMVKSSCALDALSDSPSFSRLTEKLDAVGVSLCTEAASYVPQWMHGKPHCL</sequence>
<reference evidence="2 3" key="1">
    <citation type="journal article" date="2007" name="Genome Res.">
        <title>Sequencing and analysis of chromosome 1 of Eimeria tenella reveals a unique segmental organization.</title>
        <authorList>
            <person name="Ling K.H."/>
            <person name="Rajandream M.A."/>
            <person name="Rivailler P."/>
            <person name="Ivens A."/>
            <person name="Yap S.J."/>
            <person name="Madeira A.M.B.N."/>
            <person name="Mungall K."/>
            <person name="Billington K."/>
            <person name="Yee W.Y."/>
            <person name="Bankier A.T."/>
            <person name="Carroll F."/>
            <person name="Durham A.M."/>
            <person name="Peters N."/>
            <person name="Loo S.S."/>
            <person name="Mat-Isa M.N."/>
            <person name="Novaes J."/>
            <person name="Quail M."/>
            <person name="Rosli R."/>
            <person name="Shamsudin M.N."/>
            <person name="Sobreira T.J.P."/>
            <person name="Tivey A.R."/>
            <person name="Wai S.F."/>
            <person name="White S."/>
            <person name="Wu X."/>
            <person name="Kerhornou A.X."/>
            <person name="Blake D."/>
            <person name="Mohamed R."/>
            <person name="Shirley M."/>
            <person name="Gruber A."/>
            <person name="Berriman M."/>
            <person name="Tomley F."/>
            <person name="Dear P.H."/>
            <person name="Wan K.L."/>
        </authorList>
    </citation>
    <scope>NUCLEOTIDE SEQUENCE [LARGE SCALE GENOMIC DNA]</scope>
    <source>
        <strain evidence="2 3">Houghton</strain>
    </source>
</reference>
<evidence type="ECO:0000313" key="3">
    <source>
        <dbReference type="Proteomes" id="UP000243681"/>
    </source>
</evidence>
<evidence type="ECO:0000313" key="2">
    <source>
        <dbReference type="EMBL" id="CAK51363.1"/>
    </source>
</evidence>
<feature type="region of interest" description="Disordered" evidence="1">
    <location>
        <begin position="1"/>
        <end position="28"/>
    </location>
</feature>